<feature type="transmembrane region" description="Helical" evidence="7">
    <location>
        <begin position="404"/>
        <end position="424"/>
    </location>
</feature>
<dbReference type="PANTHER" id="PTHR33406">
    <property type="entry name" value="MEMBRANE PROTEIN MJ1562-RELATED"/>
    <property type="match status" value="1"/>
</dbReference>
<keyword evidence="3" id="KW-1003">Cell membrane</keyword>
<accession>A0A927CPK4</accession>
<keyword evidence="5 7" id="KW-1133">Transmembrane helix</keyword>
<dbReference type="AlphaFoldDB" id="A0A927CPK4"/>
<feature type="transmembrane region" description="Helical" evidence="7">
    <location>
        <begin position="563"/>
        <end position="580"/>
    </location>
</feature>
<gene>
    <name evidence="9" type="ORF">IDH41_21525</name>
</gene>
<keyword evidence="4 7" id="KW-0812">Transmembrane</keyword>
<evidence type="ECO:0000256" key="6">
    <source>
        <dbReference type="ARBA" id="ARBA00023136"/>
    </source>
</evidence>
<dbReference type="Proteomes" id="UP000632125">
    <property type="component" value="Unassembled WGS sequence"/>
</dbReference>
<dbReference type="PANTHER" id="PTHR33406:SF6">
    <property type="entry name" value="MEMBRANE PROTEIN YDGH-RELATED"/>
    <property type="match status" value="1"/>
</dbReference>
<feature type="transmembrane region" description="Helical" evidence="7">
    <location>
        <begin position="587"/>
        <end position="608"/>
    </location>
</feature>
<evidence type="ECO:0000256" key="3">
    <source>
        <dbReference type="ARBA" id="ARBA00022475"/>
    </source>
</evidence>
<comment type="similarity">
    <text evidence="2">Belongs to the resistance-nodulation-cell division (RND) (TC 2.A.6) family. MmpL subfamily.</text>
</comment>
<evidence type="ECO:0000313" key="9">
    <source>
        <dbReference type="EMBL" id="MBD2871170.1"/>
    </source>
</evidence>
<keyword evidence="6 7" id="KW-0472">Membrane</keyword>
<feature type="transmembrane region" description="Helical" evidence="7">
    <location>
        <begin position="299"/>
        <end position="320"/>
    </location>
</feature>
<reference evidence="9" key="1">
    <citation type="submission" date="2020-09" db="EMBL/GenBank/DDBJ databases">
        <title>A novel bacterium of genus Paenibacillus, isolated from South China Sea.</title>
        <authorList>
            <person name="Huang H."/>
            <person name="Mo K."/>
            <person name="Hu Y."/>
        </authorList>
    </citation>
    <scope>NUCLEOTIDE SEQUENCE</scope>
    <source>
        <strain evidence="9">IB182493</strain>
    </source>
</reference>
<feature type="transmembrane region" description="Helical" evidence="7">
    <location>
        <begin position="693"/>
        <end position="720"/>
    </location>
</feature>
<dbReference type="GO" id="GO:0005886">
    <property type="term" value="C:plasma membrane"/>
    <property type="evidence" value="ECO:0007669"/>
    <property type="project" value="UniProtKB-SubCell"/>
</dbReference>
<dbReference type="RefSeq" id="WP_190864707.1">
    <property type="nucleotide sequence ID" value="NZ_JACXIY010000027.1"/>
</dbReference>
<feature type="transmembrane region" description="Helical" evidence="7">
    <location>
        <begin position="256"/>
        <end position="278"/>
    </location>
</feature>
<dbReference type="EMBL" id="JACXIY010000027">
    <property type="protein sequence ID" value="MBD2871170.1"/>
    <property type="molecule type" value="Genomic_DNA"/>
</dbReference>
<organism evidence="9 10">
    <name type="scientific">Paenibacillus arenilitoris</name>
    <dbReference type="NCBI Taxonomy" id="2772299"/>
    <lineage>
        <taxon>Bacteria</taxon>
        <taxon>Bacillati</taxon>
        <taxon>Bacillota</taxon>
        <taxon>Bacilli</taxon>
        <taxon>Bacillales</taxon>
        <taxon>Paenibacillaceae</taxon>
        <taxon>Paenibacillus</taxon>
    </lineage>
</organism>
<evidence type="ECO:0000256" key="1">
    <source>
        <dbReference type="ARBA" id="ARBA00004651"/>
    </source>
</evidence>
<evidence type="ECO:0000256" key="7">
    <source>
        <dbReference type="SAM" id="Phobius"/>
    </source>
</evidence>
<dbReference type="Gene3D" id="1.20.1640.10">
    <property type="entry name" value="Multidrug efflux transporter AcrB transmembrane domain"/>
    <property type="match status" value="2"/>
</dbReference>
<feature type="transmembrane region" description="Helical" evidence="7">
    <location>
        <begin position="332"/>
        <end position="355"/>
    </location>
</feature>
<evidence type="ECO:0000259" key="8">
    <source>
        <dbReference type="PROSITE" id="PS50156"/>
    </source>
</evidence>
<dbReference type="InterPro" id="IPR004869">
    <property type="entry name" value="MMPL_dom"/>
</dbReference>
<feature type="domain" description="SSD" evidence="8">
    <location>
        <begin position="590"/>
        <end position="718"/>
    </location>
</feature>
<feature type="transmembrane region" description="Helical" evidence="7">
    <location>
        <begin position="666"/>
        <end position="687"/>
    </location>
</feature>
<name>A0A927CPK4_9BACL</name>
<evidence type="ECO:0000256" key="2">
    <source>
        <dbReference type="ARBA" id="ARBA00010157"/>
    </source>
</evidence>
<feature type="transmembrane region" description="Helical" evidence="7">
    <location>
        <begin position="223"/>
        <end position="244"/>
    </location>
</feature>
<protein>
    <submittedName>
        <fullName evidence="9">MMPL family transporter</fullName>
    </submittedName>
</protein>
<sequence>MLEKLAGLVAGRTTRFVTLVAWIVAAVWLSIALPQVGDHEKNNALNLEADSPSVQAERIMKQYFPTDSGIPALIVWHREGGLTEGDFEGIRSLSSALAAKPLEAQQGSLPLHEMPATSLLRYASEDGSTLVQPVTFAELTETGLLKQNLASIQSIIREQAGSDPFAVPVDDESELSVRITGPVGISVDATDLFMGADVSLLIATVLLVLILLLLIYRSPILAVVPLVGVGFAYGVTSPLLGWMAREGWITVDAQAISIMTVLLFGAGTDYCLFFISHFRQELLREHDKTKALKQAFKDSSGAIAMSGFTVVLSLFALLAAKYGAYHRFAVPFSLSILIMGIASLTLIPALLAIFGRASFFPFVPRTEAMEQARAAKTGKPHRSRAKGKATFGSKIGQIVVARPWTVVISCVLVLGLLAGFTPQIKYTYDLLSSFPEDMPSREGFSVISEAFAQGDLAPVTVIVRMDEAGLPGMTDRLAALPIVDHVREPQLSPVDPQYAAFAVVLNDNPYSGEAMEAIPRLFEAAESALAIEGSGEPAKNVWIAGQTAAQYDARELTNRDNGVIMPLVVLLIMILLLAYLRSVTATAYLIATVLLSYGAALGLGWIILHEWMGAEAIQGAIPLYAFVFLIALGEDYNIFMISSIWNKRRTMPLRQAIKEGVSDTGGVITSAGLILAATFAVLATLPIQVLVQFGVITAIGVLMDTFIVRPLLVPAVTALLGNRAFWPGKAGLADKPEQTAKAN</sequence>
<evidence type="ECO:0000313" key="10">
    <source>
        <dbReference type="Proteomes" id="UP000632125"/>
    </source>
</evidence>
<evidence type="ECO:0000256" key="5">
    <source>
        <dbReference type="ARBA" id="ARBA00022989"/>
    </source>
</evidence>
<dbReference type="PROSITE" id="PS50156">
    <property type="entry name" value="SSD"/>
    <property type="match status" value="1"/>
</dbReference>
<dbReference type="InterPro" id="IPR050545">
    <property type="entry name" value="Mycobact_MmpL"/>
</dbReference>
<comment type="caution">
    <text evidence="9">The sequence shown here is derived from an EMBL/GenBank/DDBJ whole genome shotgun (WGS) entry which is preliminary data.</text>
</comment>
<dbReference type="SUPFAM" id="SSF82866">
    <property type="entry name" value="Multidrug efflux transporter AcrB transmembrane domain"/>
    <property type="match status" value="2"/>
</dbReference>
<comment type="subcellular location">
    <subcellularLocation>
        <location evidence="1">Cell membrane</location>
        <topology evidence="1">Multi-pass membrane protein</topology>
    </subcellularLocation>
</comment>
<keyword evidence="10" id="KW-1185">Reference proteome</keyword>
<dbReference type="Pfam" id="PF03176">
    <property type="entry name" value="MMPL"/>
    <property type="match status" value="2"/>
</dbReference>
<evidence type="ECO:0000256" key="4">
    <source>
        <dbReference type="ARBA" id="ARBA00022692"/>
    </source>
</evidence>
<proteinExistence type="inferred from homology"/>
<feature type="transmembrane region" description="Helical" evidence="7">
    <location>
        <begin position="620"/>
        <end position="645"/>
    </location>
</feature>
<feature type="transmembrane region" description="Helical" evidence="7">
    <location>
        <begin position="192"/>
        <end position="216"/>
    </location>
</feature>
<dbReference type="InterPro" id="IPR000731">
    <property type="entry name" value="SSD"/>
</dbReference>